<evidence type="ECO:0000313" key="2">
    <source>
        <dbReference type="Proteomes" id="UP001479933"/>
    </source>
</evidence>
<proteinExistence type="predicted"/>
<dbReference type="EMBL" id="CP136137">
    <property type="protein sequence ID" value="WYY08338.1"/>
    <property type="molecule type" value="Genomic_DNA"/>
</dbReference>
<evidence type="ECO:0000313" key="1">
    <source>
        <dbReference type="EMBL" id="WYY08338.1"/>
    </source>
</evidence>
<accession>A0ABZ2U3P3</accession>
<dbReference type="Proteomes" id="UP001479933">
    <property type="component" value="Chromosome"/>
</dbReference>
<gene>
    <name evidence="1" type="ORF">RVF87_04485</name>
</gene>
<sequence length="66" mass="6239">MSDTSRDGSFAVDGSSGALVLGAAVVGAEVVPGVVGAAADTPDPASDAPAITAAHTLASTTVRELS</sequence>
<organism evidence="1 2">
    <name type="scientific">Gordonia hydrophobica</name>
    <dbReference type="NCBI Taxonomy" id="40516"/>
    <lineage>
        <taxon>Bacteria</taxon>
        <taxon>Bacillati</taxon>
        <taxon>Actinomycetota</taxon>
        <taxon>Actinomycetes</taxon>
        <taxon>Mycobacteriales</taxon>
        <taxon>Gordoniaceae</taxon>
        <taxon>Gordonia</taxon>
    </lineage>
</organism>
<protein>
    <submittedName>
        <fullName evidence="1">Uncharacterized protein</fullName>
    </submittedName>
</protein>
<reference evidence="1 2" key="1">
    <citation type="journal article" date="2023" name="Virus Evol.">
        <title>Computational host range prediction-The good, the bad, and the ugly.</title>
        <authorList>
            <person name="Howell A.A."/>
            <person name="Versoza C.J."/>
            <person name="Pfeifer S.P."/>
        </authorList>
    </citation>
    <scope>NUCLEOTIDE SEQUENCE [LARGE SCALE GENOMIC DNA]</scope>
    <source>
        <strain evidence="1 2">1610/1b</strain>
    </source>
</reference>
<dbReference type="RefSeq" id="WP_244885383.1">
    <property type="nucleotide sequence ID" value="NZ_CP136137.1"/>
</dbReference>
<keyword evidence="2" id="KW-1185">Reference proteome</keyword>
<name>A0ABZ2U3P3_9ACTN</name>